<evidence type="ECO:0000313" key="2">
    <source>
        <dbReference type="EMBL" id="KAF5791490.1"/>
    </source>
</evidence>
<reference evidence="2" key="1">
    <citation type="journal article" date="2017" name="Nature">
        <title>The sunflower genome provides insights into oil metabolism, flowering and Asterid evolution.</title>
        <authorList>
            <person name="Badouin H."/>
            <person name="Gouzy J."/>
            <person name="Grassa C.J."/>
            <person name="Murat F."/>
            <person name="Staton S.E."/>
            <person name="Cottret L."/>
            <person name="Lelandais-Briere C."/>
            <person name="Owens G.L."/>
            <person name="Carrere S."/>
            <person name="Mayjonade B."/>
            <person name="Legrand L."/>
            <person name="Gill N."/>
            <person name="Kane N.C."/>
            <person name="Bowers J.E."/>
            <person name="Hubner S."/>
            <person name="Bellec A."/>
            <person name="Berard A."/>
            <person name="Berges H."/>
            <person name="Blanchet N."/>
            <person name="Boniface M.C."/>
            <person name="Brunel D."/>
            <person name="Catrice O."/>
            <person name="Chaidir N."/>
            <person name="Claudel C."/>
            <person name="Donnadieu C."/>
            <person name="Faraut T."/>
            <person name="Fievet G."/>
            <person name="Helmstetter N."/>
            <person name="King M."/>
            <person name="Knapp S.J."/>
            <person name="Lai Z."/>
            <person name="Le Paslier M.C."/>
            <person name="Lippi Y."/>
            <person name="Lorenzon L."/>
            <person name="Mandel J.R."/>
            <person name="Marage G."/>
            <person name="Marchand G."/>
            <person name="Marquand E."/>
            <person name="Bret-Mestries E."/>
            <person name="Morien E."/>
            <person name="Nambeesan S."/>
            <person name="Nguyen T."/>
            <person name="Pegot-Espagnet P."/>
            <person name="Pouilly N."/>
            <person name="Raftis F."/>
            <person name="Sallet E."/>
            <person name="Schiex T."/>
            <person name="Thomas J."/>
            <person name="Vandecasteele C."/>
            <person name="Vares D."/>
            <person name="Vear F."/>
            <person name="Vautrin S."/>
            <person name="Crespi M."/>
            <person name="Mangin B."/>
            <person name="Burke J.M."/>
            <person name="Salse J."/>
            <person name="Munos S."/>
            <person name="Vincourt P."/>
            <person name="Rieseberg L.H."/>
            <person name="Langlade N.B."/>
        </authorList>
    </citation>
    <scope>NUCLEOTIDE SEQUENCE</scope>
    <source>
        <tissue evidence="2">Leaves</tissue>
    </source>
</reference>
<sequence length="358" mass="39941">MNPDLWGNSSTAESKYRSTGLSPSWAESPAPVSSQANPISTGQWAFVSNQTPSIQSILLSESETGSLNRPPKLMHINEYPGWVDRFHTYVLGQNTELWLRFTTDFDQTLEVAASTATTFADLSEDQKKAYDLEKKAYAILTQALNKDIYHQFVSFKTTKRLWDALKTRGVGNVATRQLRHDLHKKEFDGYTCMENESLGDLTSRFYHLLTELGNYGVVTTPAEVVTKFADALPPQWNSFLEILKYNGVLATTNINDFVQHLENKDQEETLKAKRVPVPQNPDMYYGTSSTSSARPVSHAPLQTAFVTSTDLYGNPIQVPVKPAPTTDLYGNPLPPAPQQQVYRPSTVATDLYGNPLPV</sequence>
<protein>
    <submittedName>
        <fullName evidence="2">Uncharacterized protein</fullName>
    </submittedName>
</protein>
<dbReference type="Pfam" id="PF14223">
    <property type="entry name" value="Retrotran_gag_2"/>
    <property type="match status" value="1"/>
</dbReference>
<accession>A0A9K3I7E5</accession>
<dbReference type="AlphaFoldDB" id="A0A9K3I7E5"/>
<proteinExistence type="predicted"/>
<dbReference type="Proteomes" id="UP000215914">
    <property type="component" value="Unassembled WGS sequence"/>
</dbReference>
<dbReference type="PANTHER" id="PTHR34676:SF28">
    <property type="entry name" value="ZINC FINGER, CCHC-TYPE, RIBONUCLEASE H-LIKE DOMAIN, GAG-PRE-INTEGRASE DOMAIN PROTEIN-RELATED"/>
    <property type="match status" value="1"/>
</dbReference>
<keyword evidence="3" id="KW-1185">Reference proteome</keyword>
<dbReference type="PANTHER" id="PTHR34676">
    <property type="entry name" value="DUF4219 DOMAIN-CONTAINING PROTEIN-RELATED"/>
    <property type="match status" value="1"/>
</dbReference>
<feature type="region of interest" description="Disordered" evidence="1">
    <location>
        <begin position="1"/>
        <end position="36"/>
    </location>
</feature>
<dbReference type="Gramene" id="mRNA:HanXRQr2_Chr09g0395381">
    <property type="protein sequence ID" value="CDS:HanXRQr2_Chr09g0395381.1"/>
    <property type="gene ID" value="HanXRQr2_Chr09g0395381"/>
</dbReference>
<organism evidence="2 3">
    <name type="scientific">Helianthus annuus</name>
    <name type="common">Common sunflower</name>
    <dbReference type="NCBI Taxonomy" id="4232"/>
    <lineage>
        <taxon>Eukaryota</taxon>
        <taxon>Viridiplantae</taxon>
        <taxon>Streptophyta</taxon>
        <taxon>Embryophyta</taxon>
        <taxon>Tracheophyta</taxon>
        <taxon>Spermatophyta</taxon>
        <taxon>Magnoliopsida</taxon>
        <taxon>eudicotyledons</taxon>
        <taxon>Gunneridae</taxon>
        <taxon>Pentapetalae</taxon>
        <taxon>asterids</taxon>
        <taxon>campanulids</taxon>
        <taxon>Asterales</taxon>
        <taxon>Asteraceae</taxon>
        <taxon>Asteroideae</taxon>
        <taxon>Heliantheae alliance</taxon>
        <taxon>Heliantheae</taxon>
        <taxon>Helianthus</taxon>
    </lineage>
</organism>
<gene>
    <name evidence="2" type="ORF">HanXRQr2_Chr09g0395381</name>
</gene>
<comment type="caution">
    <text evidence="2">The sequence shown here is derived from an EMBL/GenBank/DDBJ whole genome shotgun (WGS) entry which is preliminary data.</text>
</comment>
<name>A0A9K3I7E5_HELAN</name>
<evidence type="ECO:0000256" key="1">
    <source>
        <dbReference type="SAM" id="MobiDB-lite"/>
    </source>
</evidence>
<feature type="compositionally biased region" description="Polar residues" evidence="1">
    <location>
        <begin position="7"/>
        <end position="22"/>
    </location>
</feature>
<reference evidence="2" key="2">
    <citation type="submission" date="2020-06" db="EMBL/GenBank/DDBJ databases">
        <title>Helianthus annuus Genome sequencing and assembly Release 2.</title>
        <authorList>
            <person name="Gouzy J."/>
            <person name="Langlade N."/>
            <person name="Munos S."/>
        </authorList>
    </citation>
    <scope>NUCLEOTIDE SEQUENCE</scope>
    <source>
        <tissue evidence="2">Leaves</tissue>
    </source>
</reference>
<evidence type="ECO:0000313" key="3">
    <source>
        <dbReference type="Proteomes" id="UP000215914"/>
    </source>
</evidence>
<dbReference type="EMBL" id="MNCJ02000324">
    <property type="protein sequence ID" value="KAF5791490.1"/>
    <property type="molecule type" value="Genomic_DNA"/>
</dbReference>